<dbReference type="InterPro" id="IPR030381">
    <property type="entry name" value="G_DYNAMIN_dom"/>
</dbReference>
<gene>
    <name evidence="10" type="ORF">JTE90_025131</name>
</gene>
<feature type="compositionally biased region" description="Low complexity" evidence="7">
    <location>
        <begin position="8"/>
        <end position="21"/>
    </location>
</feature>
<comment type="catalytic activity">
    <reaction evidence="5">
        <text>GTP + H2O = GDP + phosphate + H(+)</text>
        <dbReference type="Rhea" id="RHEA:19669"/>
        <dbReference type="ChEBI" id="CHEBI:15377"/>
        <dbReference type="ChEBI" id="CHEBI:15378"/>
        <dbReference type="ChEBI" id="CHEBI:37565"/>
        <dbReference type="ChEBI" id="CHEBI:43474"/>
        <dbReference type="ChEBI" id="CHEBI:58189"/>
        <dbReference type="EC" id="3.6.5.5"/>
    </reaction>
</comment>
<dbReference type="InterPro" id="IPR022812">
    <property type="entry name" value="Dynamin"/>
</dbReference>
<dbReference type="EC" id="3.6.5.5" evidence="1"/>
<feature type="region of interest" description="Disordered" evidence="7">
    <location>
        <begin position="1"/>
        <end position="26"/>
    </location>
</feature>
<evidence type="ECO:0000313" key="11">
    <source>
        <dbReference type="Proteomes" id="UP000827092"/>
    </source>
</evidence>
<dbReference type="PROSITE" id="PS00410">
    <property type="entry name" value="G_DYNAMIN_1"/>
    <property type="match status" value="1"/>
</dbReference>
<dbReference type="Proteomes" id="UP000827092">
    <property type="component" value="Unassembled WGS sequence"/>
</dbReference>
<reference evidence="10 11" key="1">
    <citation type="journal article" date="2022" name="Nat. Ecol. Evol.">
        <title>A masculinizing supergene underlies an exaggerated male reproductive morph in a spider.</title>
        <authorList>
            <person name="Hendrickx F."/>
            <person name="De Corte Z."/>
            <person name="Sonet G."/>
            <person name="Van Belleghem S.M."/>
            <person name="Kostlbacher S."/>
            <person name="Vangestel C."/>
        </authorList>
    </citation>
    <scope>NUCLEOTIDE SEQUENCE [LARGE SCALE GENOMIC DNA]</scope>
    <source>
        <strain evidence="10">W744_W776</strain>
    </source>
</reference>
<evidence type="ECO:0000313" key="10">
    <source>
        <dbReference type="EMBL" id="KAG8183572.1"/>
    </source>
</evidence>
<comment type="similarity">
    <text evidence="6">Belongs to the TRAFAC class dynamin-like GTPase superfamily. Dynamin/Fzo/YdjA family.</text>
</comment>
<dbReference type="PROSITE" id="PS51718">
    <property type="entry name" value="G_DYNAMIN_2"/>
    <property type="match status" value="1"/>
</dbReference>
<feature type="domain" description="Dynamin-type G" evidence="9">
    <location>
        <begin position="48"/>
        <end position="311"/>
    </location>
</feature>
<keyword evidence="2 6" id="KW-0547">Nucleotide-binding</keyword>
<dbReference type="AlphaFoldDB" id="A0AAV6UHK6"/>
<dbReference type="GO" id="GO:0005737">
    <property type="term" value="C:cytoplasm"/>
    <property type="evidence" value="ECO:0007669"/>
    <property type="project" value="TreeGrafter"/>
</dbReference>
<evidence type="ECO:0000256" key="3">
    <source>
        <dbReference type="ARBA" id="ARBA00022801"/>
    </source>
</evidence>
<evidence type="ECO:0000259" key="8">
    <source>
        <dbReference type="PROSITE" id="PS51388"/>
    </source>
</evidence>
<dbReference type="SMART" id="SM00053">
    <property type="entry name" value="DYNc"/>
    <property type="match status" value="1"/>
</dbReference>
<dbReference type="GO" id="GO:0005525">
    <property type="term" value="F:GTP binding"/>
    <property type="evidence" value="ECO:0007669"/>
    <property type="project" value="UniProtKB-KW"/>
</dbReference>
<evidence type="ECO:0000256" key="1">
    <source>
        <dbReference type="ARBA" id="ARBA00011980"/>
    </source>
</evidence>
<dbReference type="PANTHER" id="PTHR11566:SF212">
    <property type="entry name" value="DYNAMIN"/>
    <property type="match status" value="1"/>
</dbReference>
<organism evidence="10 11">
    <name type="scientific">Oedothorax gibbosus</name>
    <dbReference type="NCBI Taxonomy" id="931172"/>
    <lineage>
        <taxon>Eukaryota</taxon>
        <taxon>Metazoa</taxon>
        <taxon>Ecdysozoa</taxon>
        <taxon>Arthropoda</taxon>
        <taxon>Chelicerata</taxon>
        <taxon>Arachnida</taxon>
        <taxon>Araneae</taxon>
        <taxon>Araneomorphae</taxon>
        <taxon>Entelegynae</taxon>
        <taxon>Araneoidea</taxon>
        <taxon>Linyphiidae</taxon>
        <taxon>Erigoninae</taxon>
        <taxon>Oedothorax</taxon>
    </lineage>
</organism>
<dbReference type="GO" id="GO:0031623">
    <property type="term" value="P:receptor internalization"/>
    <property type="evidence" value="ECO:0007669"/>
    <property type="project" value="TreeGrafter"/>
</dbReference>
<dbReference type="Pfam" id="PF00350">
    <property type="entry name" value="Dynamin_N"/>
    <property type="match status" value="1"/>
</dbReference>
<dbReference type="InterPro" id="IPR000375">
    <property type="entry name" value="Dynamin_stalk"/>
</dbReference>
<dbReference type="PROSITE" id="PS51388">
    <property type="entry name" value="GED"/>
    <property type="match status" value="1"/>
</dbReference>
<evidence type="ECO:0000256" key="6">
    <source>
        <dbReference type="RuleBase" id="RU003932"/>
    </source>
</evidence>
<proteinExistence type="inferred from homology"/>
<evidence type="ECO:0000256" key="5">
    <source>
        <dbReference type="ARBA" id="ARBA00048040"/>
    </source>
</evidence>
<dbReference type="GO" id="GO:0005886">
    <property type="term" value="C:plasma membrane"/>
    <property type="evidence" value="ECO:0007669"/>
    <property type="project" value="TreeGrafter"/>
</dbReference>
<dbReference type="GO" id="GO:0008017">
    <property type="term" value="F:microtubule binding"/>
    <property type="evidence" value="ECO:0007669"/>
    <property type="project" value="TreeGrafter"/>
</dbReference>
<dbReference type="InterPro" id="IPR001401">
    <property type="entry name" value="Dynamin_GTPase"/>
</dbReference>
<dbReference type="GO" id="GO:0003924">
    <property type="term" value="F:GTPase activity"/>
    <property type="evidence" value="ECO:0007669"/>
    <property type="project" value="InterPro"/>
</dbReference>
<evidence type="ECO:0000256" key="4">
    <source>
        <dbReference type="ARBA" id="ARBA00023134"/>
    </source>
</evidence>
<evidence type="ECO:0000256" key="2">
    <source>
        <dbReference type="ARBA" id="ARBA00022741"/>
    </source>
</evidence>
<dbReference type="InterPro" id="IPR020850">
    <property type="entry name" value="GED_dom"/>
</dbReference>
<dbReference type="GO" id="GO:0005874">
    <property type="term" value="C:microtubule"/>
    <property type="evidence" value="ECO:0007669"/>
    <property type="project" value="TreeGrafter"/>
</dbReference>
<dbReference type="Pfam" id="PF02212">
    <property type="entry name" value="GED"/>
    <property type="match status" value="1"/>
</dbReference>
<dbReference type="Pfam" id="PF01031">
    <property type="entry name" value="Dynamin_M"/>
    <property type="match status" value="1"/>
</dbReference>
<dbReference type="PANTHER" id="PTHR11566">
    <property type="entry name" value="DYNAMIN"/>
    <property type="match status" value="1"/>
</dbReference>
<comment type="caution">
    <text evidence="10">The sequence shown here is derived from an EMBL/GenBank/DDBJ whole genome shotgun (WGS) entry which is preliminary data.</text>
</comment>
<dbReference type="EMBL" id="JAFNEN010000413">
    <property type="protein sequence ID" value="KAG8183572.1"/>
    <property type="molecule type" value="Genomic_DNA"/>
</dbReference>
<keyword evidence="3" id="KW-0378">Hydrolase</keyword>
<sequence length="687" mass="77993">MDPRNEVPNGQPQQQQQAANGLDGGGRDLIDLMNDLQSKLVASGHSLDVNLPQIAVVGSQSAGKSSVLENIVGREFLPRGKGVVTRRPTLIQLYPTKEEEYGVFGHKPDERFFDFGNIRHEISAQMPPPNTFDSRPIQLKIYSPRVLKLTLVDLPGLVRVALTGHRQQNVSEVREMVLRHISNPECIILAVTPACQDLATSDALEIARKVDPHGLRTIGVLTKLDLMDPGTDAREILENKQIELKRGYVGVVNRSQEEIESGRDIDHILNKEREFIESKPCYSHLRDRMGTPVLQRLLQRTLKSHIKTSLPSVREKLGKKLDEFERQLKDFQSKAGEGQGDRQLFMLKHVNKFIADVEMKLMGNSELMDMSKLSAGAIINKRLNTDVQRYLKLDLEPDQRDLTILIPSLAGMWNILTIPPHALDAPCRKLMAEFEEPMKKSVECIQKVLEIAIEESAELLSSYSATKHEVLFKTRRCIEKESARTIEKLNEHIEAEMYFVNTMHPEMLACEWEPLILQASDGQMWNNQSQPPAEPAASPSDEPQFIPPIASDLGSEMEPLVAELMGNEVIQKKVRFVTQVIKKYVQIVQKQITDLTVKYICCFLIKKAKKYVQIVQKQITDLTVKYICCFLIKKVMIYIKDDLTHSLMSDSNFTSLTEDCEEDFRKKEEMESMKVILEEALRAIADF</sequence>
<evidence type="ECO:0000259" key="9">
    <source>
        <dbReference type="PROSITE" id="PS51718"/>
    </source>
</evidence>
<keyword evidence="4 6" id="KW-0342">GTP-binding</keyword>
<dbReference type="PRINTS" id="PR00195">
    <property type="entry name" value="DYNAMIN"/>
</dbReference>
<protein>
    <recommendedName>
        <fullName evidence="1">dynamin GTPase</fullName>
        <ecNumber evidence="1">3.6.5.5</ecNumber>
    </recommendedName>
</protein>
<dbReference type="CDD" id="cd08771">
    <property type="entry name" value="DLP_1"/>
    <property type="match status" value="1"/>
</dbReference>
<dbReference type="SUPFAM" id="SSF52540">
    <property type="entry name" value="P-loop containing nucleoside triphosphate hydrolases"/>
    <property type="match status" value="1"/>
</dbReference>
<accession>A0AAV6UHK6</accession>
<dbReference type="InterPro" id="IPR027417">
    <property type="entry name" value="P-loop_NTPase"/>
</dbReference>
<dbReference type="InterPro" id="IPR045063">
    <property type="entry name" value="Dynamin_N"/>
</dbReference>
<name>A0AAV6UHK6_9ARAC</name>
<keyword evidence="11" id="KW-1185">Reference proteome</keyword>
<dbReference type="InterPro" id="IPR003130">
    <property type="entry name" value="GED"/>
</dbReference>
<feature type="domain" description="GED" evidence="8">
    <location>
        <begin position="601"/>
        <end position="687"/>
    </location>
</feature>
<dbReference type="Gene3D" id="1.20.120.1240">
    <property type="entry name" value="Dynamin, middle domain"/>
    <property type="match status" value="1"/>
</dbReference>
<dbReference type="Gene3D" id="3.40.50.300">
    <property type="entry name" value="P-loop containing nucleotide triphosphate hydrolases"/>
    <property type="match status" value="1"/>
</dbReference>
<dbReference type="InterPro" id="IPR019762">
    <property type="entry name" value="Dynamin_GTPase_CS"/>
</dbReference>
<evidence type="ECO:0000256" key="7">
    <source>
        <dbReference type="SAM" id="MobiDB-lite"/>
    </source>
</evidence>